<comment type="caution">
    <text evidence="4">The sequence shown here is derived from an EMBL/GenBank/DDBJ whole genome shotgun (WGS) entry which is preliminary data.</text>
</comment>
<dbReference type="EMBL" id="ABJD02000101">
    <property type="protein sequence ID" value="EDU59825.1"/>
    <property type="molecule type" value="Genomic_DNA"/>
</dbReference>
<evidence type="ECO:0000256" key="1">
    <source>
        <dbReference type="ARBA" id="ARBA00022679"/>
    </source>
</evidence>
<keyword evidence="2" id="KW-0012">Acyltransferase</keyword>
<reference evidence="5" key="1">
    <citation type="submission" date="2008-04" db="EMBL/GenBank/DDBJ databases">
        <title>Draft genome sequence of Providencia stuartii (ATCC 25827).</title>
        <authorList>
            <person name="Sudarsanam P."/>
            <person name="Ley R."/>
            <person name="Guruge J."/>
            <person name="Turnbaugh P.J."/>
            <person name="Mahowald M."/>
            <person name="Liep D."/>
            <person name="Gordon J."/>
        </authorList>
    </citation>
    <scope>NUCLEOTIDE SEQUENCE [LARGE SCALE GENOMIC DNA]</scope>
    <source>
        <strain evidence="5">ATCC 25827</strain>
    </source>
</reference>
<dbReference type="InterPro" id="IPR016181">
    <property type="entry name" value="Acyl_CoA_acyltransferase"/>
</dbReference>
<dbReference type="GeneID" id="93518886"/>
<dbReference type="SUPFAM" id="SSF55729">
    <property type="entry name" value="Acyl-CoA N-acyltransferases (Nat)"/>
    <property type="match status" value="1"/>
</dbReference>
<dbReference type="PANTHER" id="PTHR43800:SF1">
    <property type="entry name" value="PEPTIDYL-LYSINE N-ACETYLTRANSFERASE YJAB"/>
    <property type="match status" value="1"/>
</dbReference>
<dbReference type="Gene3D" id="3.40.630.30">
    <property type="match status" value="1"/>
</dbReference>
<organism evidence="4 5">
    <name type="scientific">Providencia stuartii ATCC 25827</name>
    <dbReference type="NCBI Taxonomy" id="471874"/>
    <lineage>
        <taxon>Bacteria</taxon>
        <taxon>Pseudomonadati</taxon>
        <taxon>Pseudomonadota</taxon>
        <taxon>Gammaproteobacteria</taxon>
        <taxon>Enterobacterales</taxon>
        <taxon>Morganellaceae</taxon>
        <taxon>Providencia</taxon>
    </lineage>
</organism>
<name>A0AA86YMU8_PROST</name>
<dbReference type="Pfam" id="PF00583">
    <property type="entry name" value="Acetyltransf_1"/>
    <property type="match status" value="1"/>
</dbReference>
<evidence type="ECO:0000259" key="3">
    <source>
        <dbReference type="PROSITE" id="PS51186"/>
    </source>
</evidence>
<dbReference type="RefSeq" id="WP_004920920.1">
    <property type="nucleotide sequence ID" value="NZ_DS607663.1"/>
</dbReference>
<accession>A0AA86YMU8</accession>
<dbReference type="PANTHER" id="PTHR43800">
    <property type="entry name" value="PEPTIDYL-LYSINE N-ACETYLTRANSFERASE YJAB"/>
    <property type="match status" value="1"/>
</dbReference>
<dbReference type="PROSITE" id="PS51186">
    <property type="entry name" value="GNAT"/>
    <property type="match status" value="1"/>
</dbReference>
<dbReference type="Proteomes" id="UP000004506">
    <property type="component" value="Unassembled WGS sequence"/>
</dbReference>
<evidence type="ECO:0000313" key="4">
    <source>
        <dbReference type="EMBL" id="EDU59825.1"/>
    </source>
</evidence>
<reference evidence="5" key="2">
    <citation type="submission" date="2008-04" db="EMBL/GenBank/DDBJ databases">
        <title>Draft genome sequence of Providencia stuartii(ATCC 25827).</title>
        <authorList>
            <person name="Sudarsanam P."/>
            <person name="Ley R."/>
            <person name="Guruge J."/>
            <person name="Turnbaugh P.J."/>
            <person name="Mahowald M."/>
            <person name="Liep D."/>
            <person name="Gordon J."/>
        </authorList>
    </citation>
    <scope>NUCLEOTIDE SEQUENCE [LARGE SCALE GENOMIC DNA]</scope>
    <source>
        <strain evidence="5">ATCC 25827</strain>
    </source>
</reference>
<evidence type="ECO:0000313" key="5">
    <source>
        <dbReference type="Proteomes" id="UP000004506"/>
    </source>
</evidence>
<feature type="domain" description="N-acetyltransferase" evidence="3">
    <location>
        <begin position="16"/>
        <end position="166"/>
    </location>
</feature>
<evidence type="ECO:0000256" key="2">
    <source>
        <dbReference type="ARBA" id="ARBA00023315"/>
    </source>
</evidence>
<reference evidence="4 5" key="3">
    <citation type="submission" date="2008-05" db="EMBL/GenBank/DDBJ databases">
        <authorList>
            <person name="Fulton L."/>
            <person name="Clifton S."/>
            <person name="Fulton B."/>
            <person name="Xu J."/>
            <person name="Minx P."/>
            <person name="Pepin K.H."/>
            <person name="Johnson M."/>
            <person name="Thiruvilangam P."/>
            <person name="Bhonagiri V."/>
            <person name="Nash W.E."/>
            <person name="Mardis E.R."/>
            <person name="Wilson R.K."/>
        </authorList>
    </citation>
    <scope>NUCLEOTIDE SEQUENCE [LARGE SCALE GENOMIC DNA]</scope>
    <source>
        <strain evidence="4 5">ATCC 25827</strain>
    </source>
</reference>
<protein>
    <submittedName>
        <fullName evidence="4">Acetyltransferase, GNAT family</fullName>
    </submittedName>
</protein>
<dbReference type="CDD" id="cd04301">
    <property type="entry name" value="NAT_SF"/>
    <property type="match status" value="1"/>
</dbReference>
<dbReference type="GO" id="GO:0016747">
    <property type="term" value="F:acyltransferase activity, transferring groups other than amino-acyl groups"/>
    <property type="evidence" value="ECO:0007669"/>
    <property type="project" value="InterPro"/>
</dbReference>
<sequence length="191" mass="22366">MLTGFVCKIMDFSLMLTVTRLTEKDSIEIEKVNGLYDLSFPAYEKRSYQGRQSILKHKDYYLYSFSDEGVFIGFVGSWKIGDYFYIEHLAISPNLRGKGYGQKVLSSFCEQVSRVILEIDPVIDEISEKRLRFYHHCGFKQNEYQHAHPSYHPEYAPHQLEILSYPTKINPQTYQQFNEKLTNVVMHASLL</sequence>
<gene>
    <name evidence="4" type="ORF">PROSTU_03018</name>
</gene>
<dbReference type="AlphaFoldDB" id="A0AA86YMU8"/>
<keyword evidence="1" id="KW-0808">Transferase</keyword>
<proteinExistence type="predicted"/>
<dbReference type="InterPro" id="IPR000182">
    <property type="entry name" value="GNAT_dom"/>
</dbReference>